<sequence>MCACADKARMMYQAPTAQTSTTTSRRKHTSHPPSPTCCSQPNVLAISCYPPPPMCSTFNNTAFVTALAQSFLDVVSLDLNIKFAPANRTLHWRT</sequence>
<dbReference type="EMBL" id="KV417514">
    <property type="protein sequence ID" value="KZP26510.1"/>
    <property type="molecule type" value="Genomic_DNA"/>
</dbReference>
<proteinExistence type="predicted"/>
<name>A0A166PW60_9AGAM</name>
<reference evidence="2 3" key="1">
    <citation type="journal article" date="2016" name="Mol. Biol. Evol.">
        <title>Comparative Genomics of Early-Diverging Mushroom-Forming Fungi Provides Insights into the Origins of Lignocellulose Decay Capabilities.</title>
        <authorList>
            <person name="Nagy L.G."/>
            <person name="Riley R."/>
            <person name="Tritt A."/>
            <person name="Adam C."/>
            <person name="Daum C."/>
            <person name="Floudas D."/>
            <person name="Sun H."/>
            <person name="Yadav J.S."/>
            <person name="Pangilinan J."/>
            <person name="Larsson K.H."/>
            <person name="Matsuura K."/>
            <person name="Barry K."/>
            <person name="Labutti K."/>
            <person name="Kuo R."/>
            <person name="Ohm R.A."/>
            <person name="Bhattacharya S.S."/>
            <person name="Shirouzu T."/>
            <person name="Yoshinaga Y."/>
            <person name="Martin F.M."/>
            <person name="Grigoriev I.V."/>
            <person name="Hibbett D.S."/>
        </authorList>
    </citation>
    <scope>NUCLEOTIDE SEQUENCE [LARGE SCALE GENOMIC DNA]</scope>
    <source>
        <strain evidence="2 3">CBS 109695</strain>
    </source>
</reference>
<keyword evidence="3" id="KW-1185">Reference proteome</keyword>
<accession>A0A166PW60</accession>
<dbReference type="AlphaFoldDB" id="A0A166PW60"/>
<evidence type="ECO:0000313" key="3">
    <source>
        <dbReference type="Proteomes" id="UP000076532"/>
    </source>
</evidence>
<dbReference type="Proteomes" id="UP000076532">
    <property type="component" value="Unassembled WGS sequence"/>
</dbReference>
<feature type="region of interest" description="Disordered" evidence="1">
    <location>
        <begin position="15"/>
        <end position="35"/>
    </location>
</feature>
<protein>
    <submittedName>
        <fullName evidence="2">Uncharacterized protein</fullName>
    </submittedName>
</protein>
<gene>
    <name evidence="2" type="ORF">FIBSPDRAFT_347087</name>
</gene>
<organism evidence="2 3">
    <name type="scientific">Athelia psychrophila</name>
    <dbReference type="NCBI Taxonomy" id="1759441"/>
    <lineage>
        <taxon>Eukaryota</taxon>
        <taxon>Fungi</taxon>
        <taxon>Dikarya</taxon>
        <taxon>Basidiomycota</taxon>
        <taxon>Agaricomycotina</taxon>
        <taxon>Agaricomycetes</taxon>
        <taxon>Agaricomycetidae</taxon>
        <taxon>Atheliales</taxon>
        <taxon>Atheliaceae</taxon>
        <taxon>Athelia</taxon>
    </lineage>
</organism>
<evidence type="ECO:0000256" key="1">
    <source>
        <dbReference type="SAM" id="MobiDB-lite"/>
    </source>
</evidence>
<evidence type="ECO:0000313" key="2">
    <source>
        <dbReference type="EMBL" id="KZP26510.1"/>
    </source>
</evidence>